<dbReference type="GO" id="GO:0005829">
    <property type="term" value="C:cytosol"/>
    <property type="evidence" value="ECO:0007669"/>
    <property type="project" value="TreeGrafter"/>
</dbReference>
<feature type="compositionally biased region" description="Polar residues" evidence="1">
    <location>
        <begin position="344"/>
        <end position="354"/>
    </location>
</feature>
<dbReference type="AlphaFoldDB" id="A0A2T3ATU1"/>
<dbReference type="InterPro" id="IPR007304">
    <property type="entry name" value="TAP46-like"/>
</dbReference>
<dbReference type="PANTHER" id="PTHR10933">
    <property type="entry name" value="IMMUNOGLOBULIN-BINDING PROTEIN 1"/>
    <property type="match status" value="1"/>
</dbReference>
<accession>A0A2T3ATU1</accession>
<dbReference type="GO" id="GO:0051721">
    <property type="term" value="F:protein phosphatase 2A binding"/>
    <property type="evidence" value="ECO:0007669"/>
    <property type="project" value="TreeGrafter"/>
</dbReference>
<dbReference type="InterPro" id="IPR038511">
    <property type="entry name" value="TAP42/TAP46-like_sf"/>
</dbReference>
<dbReference type="Proteomes" id="UP000241818">
    <property type="component" value="Unassembled WGS sequence"/>
</dbReference>
<dbReference type="InParanoid" id="A0A2T3ATU1"/>
<evidence type="ECO:0008006" key="4">
    <source>
        <dbReference type="Google" id="ProtNLM"/>
    </source>
</evidence>
<dbReference type="Pfam" id="PF04177">
    <property type="entry name" value="TAP42"/>
    <property type="match status" value="1"/>
</dbReference>
<dbReference type="FunCoup" id="A0A2T3ATU1">
    <property type="interactions" value="644"/>
</dbReference>
<sequence>MEEQSIRALFGSAERQRKDIEASWDSNTATYQQNLAAAIATYENCLQLADRLSLFSPNETLEDLASGDMQYLLINYRLADLIQRISSPDRKQILQRARDAYERYLNLLDHYEILSPADKKLYNTYTESPTTFSTVSSSDPSVRRGAKIANFKLEKELKRKLEFLEQSPAYLQNDDAAVRELHLANIALCTHATFQALESINRELEVLAMAPPPAGPTPQALERDYRERAGLRDGSEYSERLDRRDVLSAANKGPLLSSGGKPLRPFTLLDSRQTIKEGVFRPGHNLPTMTIDEYLEEERARGGIIEGGGEASGIPPEPDEDNYEKADQETMKAREWDEFVESNPKGSGNTLNRG</sequence>
<feature type="region of interest" description="Disordered" evidence="1">
    <location>
        <begin position="306"/>
        <end position="354"/>
    </location>
</feature>
<evidence type="ECO:0000256" key="1">
    <source>
        <dbReference type="SAM" id="MobiDB-lite"/>
    </source>
</evidence>
<proteinExistence type="predicted"/>
<organism evidence="2 3">
    <name type="scientific">Amorphotheca resinae ATCC 22711</name>
    <dbReference type="NCBI Taxonomy" id="857342"/>
    <lineage>
        <taxon>Eukaryota</taxon>
        <taxon>Fungi</taxon>
        <taxon>Dikarya</taxon>
        <taxon>Ascomycota</taxon>
        <taxon>Pezizomycotina</taxon>
        <taxon>Leotiomycetes</taxon>
        <taxon>Helotiales</taxon>
        <taxon>Amorphothecaceae</taxon>
        <taxon>Amorphotheca</taxon>
    </lineage>
</organism>
<feature type="compositionally biased region" description="Basic and acidic residues" evidence="1">
    <location>
        <begin position="323"/>
        <end position="337"/>
    </location>
</feature>
<name>A0A2T3ATU1_AMORE</name>
<dbReference type="EMBL" id="KZ679016">
    <property type="protein sequence ID" value="PSS10904.1"/>
    <property type="molecule type" value="Genomic_DNA"/>
</dbReference>
<dbReference type="OrthoDB" id="10261753at2759"/>
<dbReference type="PANTHER" id="PTHR10933:SF9">
    <property type="entry name" value="IMMUNOGLOBULIN-BINDING PROTEIN 1"/>
    <property type="match status" value="1"/>
</dbReference>
<reference evidence="2 3" key="1">
    <citation type="journal article" date="2018" name="New Phytol.">
        <title>Comparative genomics and transcriptomics depict ericoid mycorrhizal fungi as versatile saprotrophs and plant mutualists.</title>
        <authorList>
            <person name="Martino E."/>
            <person name="Morin E."/>
            <person name="Grelet G.A."/>
            <person name="Kuo A."/>
            <person name="Kohler A."/>
            <person name="Daghino S."/>
            <person name="Barry K.W."/>
            <person name="Cichocki N."/>
            <person name="Clum A."/>
            <person name="Dockter R.B."/>
            <person name="Hainaut M."/>
            <person name="Kuo R.C."/>
            <person name="LaButti K."/>
            <person name="Lindahl B.D."/>
            <person name="Lindquist E.A."/>
            <person name="Lipzen A."/>
            <person name="Khouja H.R."/>
            <person name="Magnuson J."/>
            <person name="Murat C."/>
            <person name="Ohm R.A."/>
            <person name="Singer S.W."/>
            <person name="Spatafora J.W."/>
            <person name="Wang M."/>
            <person name="Veneault-Fourrey C."/>
            <person name="Henrissat B."/>
            <person name="Grigoriev I.V."/>
            <person name="Martin F.M."/>
            <person name="Perotto S."/>
        </authorList>
    </citation>
    <scope>NUCLEOTIDE SEQUENCE [LARGE SCALE GENOMIC DNA]</scope>
    <source>
        <strain evidence="2 3">ATCC 22711</strain>
    </source>
</reference>
<keyword evidence="3" id="KW-1185">Reference proteome</keyword>
<gene>
    <name evidence="2" type="ORF">M430DRAFT_127539</name>
</gene>
<dbReference type="GeneID" id="36570108"/>
<evidence type="ECO:0000313" key="2">
    <source>
        <dbReference type="EMBL" id="PSS10904.1"/>
    </source>
</evidence>
<dbReference type="Gene3D" id="1.25.40.540">
    <property type="entry name" value="TAP42-like family"/>
    <property type="match status" value="1"/>
</dbReference>
<dbReference type="GO" id="GO:0035303">
    <property type="term" value="P:regulation of dephosphorylation"/>
    <property type="evidence" value="ECO:0007669"/>
    <property type="project" value="TreeGrafter"/>
</dbReference>
<protein>
    <recommendedName>
        <fullName evidence="4">TAP42-like protein</fullName>
    </recommendedName>
</protein>
<dbReference type="STRING" id="857342.A0A2T3ATU1"/>
<dbReference type="RefSeq" id="XP_024718083.1">
    <property type="nucleotide sequence ID" value="XM_024862027.1"/>
</dbReference>
<dbReference type="GO" id="GO:0009966">
    <property type="term" value="P:regulation of signal transduction"/>
    <property type="evidence" value="ECO:0007669"/>
    <property type="project" value="InterPro"/>
</dbReference>
<evidence type="ECO:0000313" key="3">
    <source>
        <dbReference type="Proteomes" id="UP000241818"/>
    </source>
</evidence>